<dbReference type="Pfam" id="PF00072">
    <property type="entry name" value="Response_reg"/>
    <property type="match status" value="1"/>
</dbReference>
<accession>A0A2N0UL00</accession>
<dbReference type="InterPro" id="IPR011006">
    <property type="entry name" value="CheY-like_superfamily"/>
</dbReference>
<evidence type="ECO:0000256" key="1">
    <source>
        <dbReference type="ARBA" id="ARBA00018672"/>
    </source>
</evidence>
<dbReference type="SMART" id="SM00850">
    <property type="entry name" value="LytTR"/>
    <property type="match status" value="1"/>
</dbReference>
<dbReference type="SMART" id="SM00448">
    <property type="entry name" value="REC"/>
    <property type="match status" value="1"/>
</dbReference>
<dbReference type="EMBL" id="NNSR01000069">
    <property type="protein sequence ID" value="PKD27669.1"/>
    <property type="molecule type" value="Genomic_DNA"/>
</dbReference>
<gene>
    <name evidence="6" type="primary">lytR_9</name>
    <name evidence="6" type="ORF">RBATCC27255_01430</name>
</gene>
<dbReference type="Pfam" id="PF04397">
    <property type="entry name" value="LytTR"/>
    <property type="match status" value="1"/>
</dbReference>
<dbReference type="InterPro" id="IPR046947">
    <property type="entry name" value="LytR-like"/>
</dbReference>
<dbReference type="PANTHER" id="PTHR37299:SF1">
    <property type="entry name" value="STAGE 0 SPORULATION PROTEIN A HOMOLOG"/>
    <property type="match status" value="1"/>
</dbReference>
<dbReference type="InterPro" id="IPR007492">
    <property type="entry name" value="LytTR_DNA-bd_dom"/>
</dbReference>
<organism evidence="6 7">
    <name type="scientific">Ruminococcus bromii</name>
    <dbReference type="NCBI Taxonomy" id="40518"/>
    <lineage>
        <taxon>Bacteria</taxon>
        <taxon>Bacillati</taxon>
        <taxon>Bacillota</taxon>
        <taxon>Clostridia</taxon>
        <taxon>Eubacteriales</taxon>
        <taxon>Oscillospiraceae</taxon>
        <taxon>Ruminococcus</taxon>
    </lineage>
</organism>
<feature type="domain" description="HTH LytTR-type" evidence="5">
    <location>
        <begin position="127"/>
        <end position="226"/>
    </location>
</feature>
<evidence type="ECO:0000313" key="7">
    <source>
        <dbReference type="Proteomes" id="UP000233425"/>
    </source>
</evidence>
<dbReference type="Proteomes" id="UP000233425">
    <property type="component" value="Unassembled WGS sequence"/>
</dbReference>
<evidence type="ECO:0000313" key="6">
    <source>
        <dbReference type="EMBL" id="PKD27669.1"/>
    </source>
</evidence>
<dbReference type="Gene3D" id="3.40.50.2300">
    <property type="match status" value="1"/>
</dbReference>
<feature type="modified residue" description="4-aspartylphosphate" evidence="3">
    <location>
        <position position="55"/>
    </location>
</feature>
<keyword evidence="3" id="KW-0597">Phosphoprotein</keyword>
<sequence length="235" mass="27218">MLAALCDDDKFITEKLKNLLLTYAKENRIIIEIDEFQSGEGLLNSEIDYDIIVLDYQLGNTDGLTVAKELRKRNVLSCIIFLTSYPHFMIDAFEVNTFRFLLKPIDKSKLFKAIDDYVKIIDANYPITIIQNKELKKINSNEICFIEADGKYSNIHLSDKIMHCSKTLSGVTKLLPAYCFVKTHRSYVVNLHYVKSYSSDTVYLSNGEAAYLSKNYQKSFRTSYMNFLEKNYVRL</sequence>
<evidence type="ECO:0000259" key="5">
    <source>
        <dbReference type="PROSITE" id="PS50930"/>
    </source>
</evidence>
<dbReference type="PROSITE" id="PS50110">
    <property type="entry name" value="RESPONSE_REGULATORY"/>
    <property type="match status" value="1"/>
</dbReference>
<dbReference type="PROSITE" id="PS50930">
    <property type="entry name" value="HTH_LYTTR"/>
    <property type="match status" value="1"/>
</dbReference>
<protein>
    <recommendedName>
        <fullName evidence="1">Stage 0 sporulation protein A homolog</fullName>
    </recommendedName>
</protein>
<evidence type="ECO:0000259" key="4">
    <source>
        <dbReference type="PROSITE" id="PS50110"/>
    </source>
</evidence>
<dbReference type="AlphaFoldDB" id="A0A2N0UL00"/>
<dbReference type="PANTHER" id="PTHR37299">
    <property type="entry name" value="TRANSCRIPTIONAL REGULATOR-RELATED"/>
    <property type="match status" value="1"/>
</dbReference>
<comment type="caution">
    <text evidence="6">The sequence shown here is derived from an EMBL/GenBank/DDBJ whole genome shotgun (WGS) entry which is preliminary data.</text>
</comment>
<feature type="domain" description="Response regulatory" evidence="4">
    <location>
        <begin position="2"/>
        <end position="118"/>
    </location>
</feature>
<comment type="function">
    <text evidence="2">May play the central regulatory role in sporulation. It may be an element of the effector pathway responsible for the activation of sporulation genes in response to nutritional stress. Spo0A may act in concert with spo0H (a sigma factor) to control the expression of some genes that are critical to the sporulation process.</text>
</comment>
<keyword evidence="7" id="KW-1185">Reference proteome</keyword>
<evidence type="ECO:0000256" key="3">
    <source>
        <dbReference type="PROSITE-ProRule" id="PRU00169"/>
    </source>
</evidence>
<dbReference type="Gene3D" id="2.40.50.1020">
    <property type="entry name" value="LytTr DNA-binding domain"/>
    <property type="match status" value="1"/>
</dbReference>
<dbReference type="SUPFAM" id="SSF52172">
    <property type="entry name" value="CheY-like"/>
    <property type="match status" value="1"/>
</dbReference>
<proteinExistence type="predicted"/>
<name>A0A2N0UL00_9FIRM</name>
<evidence type="ECO:0000256" key="2">
    <source>
        <dbReference type="ARBA" id="ARBA00024867"/>
    </source>
</evidence>
<dbReference type="GO" id="GO:0000156">
    <property type="term" value="F:phosphorelay response regulator activity"/>
    <property type="evidence" value="ECO:0007669"/>
    <property type="project" value="InterPro"/>
</dbReference>
<reference evidence="6" key="1">
    <citation type="journal article" date="2018" name="Environ. Microbiol.">
        <title>Sporulation capability and amylosome conservation among diverse human colonic and rumen isolates of the keystone starch-degrader Ruminococcus bromii.</title>
        <authorList>
            <person name="Mukhopadhya I."/>
            <person name="Morais S."/>
            <person name="Laverde-Gomez J."/>
            <person name="Sheridan P.O."/>
            <person name="Walker A.W."/>
            <person name="Kelly W."/>
            <person name="Klieve A.V."/>
            <person name="Ouwerkerk D."/>
            <person name="Duncan S.H."/>
            <person name="Louis P."/>
            <person name="Koropatkin N."/>
            <person name="Cockburn D."/>
            <person name="Kibler R."/>
            <person name="Cooper P.J."/>
            <person name="Sandoval C."/>
            <person name="Crost E."/>
            <person name="Juge N."/>
            <person name="Bayer E.A."/>
            <person name="Flint H.J."/>
        </authorList>
    </citation>
    <scope>NUCLEOTIDE SEQUENCE [LARGE SCALE GENOMIC DNA]</scope>
    <source>
        <strain evidence="6">ATCC 27255</strain>
    </source>
</reference>
<dbReference type="RefSeq" id="WP_101029386.1">
    <property type="nucleotide sequence ID" value="NZ_CABMMZ010000069.1"/>
</dbReference>
<dbReference type="GO" id="GO:0003677">
    <property type="term" value="F:DNA binding"/>
    <property type="evidence" value="ECO:0007669"/>
    <property type="project" value="InterPro"/>
</dbReference>
<dbReference type="InterPro" id="IPR001789">
    <property type="entry name" value="Sig_transdc_resp-reg_receiver"/>
</dbReference>